<name>A0A5C5XDH7_9PLAN</name>
<proteinExistence type="predicted"/>
<organism evidence="1 2">
    <name type="scientific">Rubinisphaera italica</name>
    <dbReference type="NCBI Taxonomy" id="2527969"/>
    <lineage>
        <taxon>Bacteria</taxon>
        <taxon>Pseudomonadati</taxon>
        <taxon>Planctomycetota</taxon>
        <taxon>Planctomycetia</taxon>
        <taxon>Planctomycetales</taxon>
        <taxon>Planctomycetaceae</taxon>
        <taxon>Rubinisphaera</taxon>
    </lineage>
</organism>
<gene>
    <name evidence="1" type="ORF">Pan54_18910</name>
</gene>
<sequence>MHKHIQEILKFPLFSLKFFEFRNQSSQICPVEPFIRFSCAKSKLTEIEVENRKQLSNH</sequence>
<evidence type="ECO:0000313" key="1">
    <source>
        <dbReference type="EMBL" id="TWT61156.1"/>
    </source>
</evidence>
<evidence type="ECO:0000313" key="2">
    <source>
        <dbReference type="Proteomes" id="UP000316095"/>
    </source>
</evidence>
<dbReference type="Proteomes" id="UP000316095">
    <property type="component" value="Unassembled WGS sequence"/>
</dbReference>
<accession>A0A5C5XDH7</accession>
<dbReference type="AlphaFoldDB" id="A0A5C5XDH7"/>
<protein>
    <submittedName>
        <fullName evidence="1">Uncharacterized protein</fullName>
    </submittedName>
</protein>
<comment type="caution">
    <text evidence="1">The sequence shown here is derived from an EMBL/GenBank/DDBJ whole genome shotgun (WGS) entry which is preliminary data.</text>
</comment>
<reference evidence="1 2" key="1">
    <citation type="submission" date="2019-02" db="EMBL/GenBank/DDBJ databases">
        <title>Deep-cultivation of Planctomycetes and their phenomic and genomic characterization uncovers novel biology.</title>
        <authorList>
            <person name="Wiegand S."/>
            <person name="Jogler M."/>
            <person name="Boedeker C."/>
            <person name="Pinto D."/>
            <person name="Vollmers J."/>
            <person name="Rivas-Marin E."/>
            <person name="Kohn T."/>
            <person name="Peeters S.H."/>
            <person name="Heuer A."/>
            <person name="Rast P."/>
            <person name="Oberbeckmann S."/>
            <person name="Bunk B."/>
            <person name="Jeske O."/>
            <person name="Meyerdierks A."/>
            <person name="Storesund J.E."/>
            <person name="Kallscheuer N."/>
            <person name="Luecker S."/>
            <person name="Lage O.M."/>
            <person name="Pohl T."/>
            <person name="Merkel B.J."/>
            <person name="Hornburger P."/>
            <person name="Mueller R.-W."/>
            <person name="Bruemmer F."/>
            <person name="Labrenz M."/>
            <person name="Spormann A.M."/>
            <person name="Op Den Camp H."/>
            <person name="Overmann J."/>
            <person name="Amann R."/>
            <person name="Jetten M.S.M."/>
            <person name="Mascher T."/>
            <person name="Medema M.H."/>
            <person name="Devos D.P."/>
            <person name="Kaster A.-K."/>
            <person name="Ovreas L."/>
            <person name="Rohde M."/>
            <person name="Galperin M.Y."/>
            <person name="Jogler C."/>
        </authorList>
    </citation>
    <scope>NUCLEOTIDE SEQUENCE [LARGE SCALE GENOMIC DNA]</scope>
    <source>
        <strain evidence="1 2">Pan54</strain>
    </source>
</reference>
<keyword evidence="2" id="KW-1185">Reference proteome</keyword>
<dbReference type="EMBL" id="SJPG01000001">
    <property type="protein sequence ID" value="TWT61156.1"/>
    <property type="molecule type" value="Genomic_DNA"/>
</dbReference>